<dbReference type="EMBL" id="JARIHO010000018">
    <property type="protein sequence ID" value="KAJ7347847.1"/>
    <property type="molecule type" value="Genomic_DNA"/>
</dbReference>
<accession>A0AAD7A2X2</accession>
<dbReference type="AlphaFoldDB" id="A0AAD7A2X2"/>
<name>A0AAD7A2X2_9AGAR</name>
<protein>
    <submittedName>
        <fullName evidence="2">Uncharacterized protein</fullName>
    </submittedName>
</protein>
<keyword evidence="3" id="KW-1185">Reference proteome</keyword>
<gene>
    <name evidence="2" type="ORF">DFH08DRAFT_808624</name>
</gene>
<feature type="region of interest" description="Disordered" evidence="1">
    <location>
        <begin position="231"/>
        <end position="271"/>
    </location>
</feature>
<feature type="compositionally biased region" description="Basic residues" evidence="1">
    <location>
        <begin position="325"/>
        <end position="342"/>
    </location>
</feature>
<organism evidence="2 3">
    <name type="scientific">Mycena albidolilacea</name>
    <dbReference type="NCBI Taxonomy" id="1033008"/>
    <lineage>
        <taxon>Eukaryota</taxon>
        <taxon>Fungi</taxon>
        <taxon>Dikarya</taxon>
        <taxon>Basidiomycota</taxon>
        <taxon>Agaricomycotina</taxon>
        <taxon>Agaricomycetes</taxon>
        <taxon>Agaricomycetidae</taxon>
        <taxon>Agaricales</taxon>
        <taxon>Marasmiineae</taxon>
        <taxon>Mycenaceae</taxon>
        <taxon>Mycena</taxon>
    </lineage>
</organism>
<reference evidence="2" key="1">
    <citation type="submission" date="2023-03" db="EMBL/GenBank/DDBJ databases">
        <title>Massive genome expansion in bonnet fungi (Mycena s.s.) driven by repeated elements and novel gene families across ecological guilds.</title>
        <authorList>
            <consortium name="Lawrence Berkeley National Laboratory"/>
            <person name="Harder C.B."/>
            <person name="Miyauchi S."/>
            <person name="Viragh M."/>
            <person name="Kuo A."/>
            <person name="Thoen E."/>
            <person name="Andreopoulos B."/>
            <person name="Lu D."/>
            <person name="Skrede I."/>
            <person name="Drula E."/>
            <person name="Henrissat B."/>
            <person name="Morin E."/>
            <person name="Kohler A."/>
            <person name="Barry K."/>
            <person name="LaButti K."/>
            <person name="Morin E."/>
            <person name="Salamov A."/>
            <person name="Lipzen A."/>
            <person name="Mereny Z."/>
            <person name="Hegedus B."/>
            <person name="Baldrian P."/>
            <person name="Stursova M."/>
            <person name="Weitz H."/>
            <person name="Taylor A."/>
            <person name="Grigoriev I.V."/>
            <person name="Nagy L.G."/>
            <person name="Martin F."/>
            <person name="Kauserud H."/>
        </authorList>
    </citation>
    <scope>NUCLEOTIDE SEQUENCE</scope>
    <source>
        <strain evidence="2">CBHHK002</strain>
    </source>
</reference>
<evidence type="ECO:0000313" key="3">
    <source>
        <dbReference type="Proteomes" id="UP001218218"/>
    </source>
</evidence>
<feature type="region of interest" description="Disordered" evidence="1">
    <location>
        <begin position="286"/>
        <end position="342"/>
    </location>
</feature>
<feature type="compositionally biased region" description="Basic residues" evidence="1">
    <location>
        <begin position="302"/>
        <end position="312"/>
    </location>
</feature>
<feature type="region of interest" description="Disordered" evidence="1">
    <location>
        <begin position="93"/>
        <end position="112"/>
    </location>
</feature>
<proteinExistence type="predicted"/>
<sequence length="452" mass="49530">MCINNLYRIPLSDGRPWGTLMVGDLLHPLSYAINSSFMAVFCDLNLQKEYGHLLDQYKHSTIFKSGPLLLDIPQLPGTQIIATALAPTICEAPDRPDEPELADPQPVSGSGMHESRTLSVAAEALVNDVVVVSSDEAFVGGSRTHKPTVALLKPIVDDPKVETLYCPSATNTKDSDQTSSDVEQEQFNLTALVNQDCVVVKGPGSVHAPRSSDLSVNSGMVSVSDGTWLEANTFGNTDGDEHMQVDNEQGSSLAPNPDPTNLPPELDSTTEPKRSARLNAMFNLNGSKAKGAAPDRSGSKKQAQRSHSKHPRVVNGVQKQPERSTKRKNPSQIRHPRPKKTQHWLKLRLSLPKNLTSVFQCGGIDLMERGVTLIFDSMKIWQLPTKWPGANEPNLYVLTNSEQQALSRLERDMTAGELDASVEDCVSILHRLDDEIEVQGVTQPLPNYMAYK</sequence>
<dbReference type="Proteomes" id="UP001218218">
    <property type="component" value="Unassembled WGS sequence"/>
</dbReference>
<comment type="caution">
    <text evidence="2">The sequence shown here is derived from an EMBL/GenBank/DDBJ whole genome shotgun (WGS) entry which is preliminary data.</text>
</comment>
<evidence type="ECO:0000256" key="1">
    <source>
        <dbReference type="SAM" id="MobiDB-lite"/>
    </source>
</evidence>
<evidence type="ECO:0000313" key="2">
    <source>
        <dbReference type="EMBL" id="KAJ7347847.1"/>
    </source>
</evidence>